<name>A0AAW8F056_9MICO</name>
<dbReference type="InterPro" id="IPR005835">
    <property type="entry name" value="NTP_transferase_dom"/>
</dbReference>
<dbReference type="CDD" id="cd02509">
    <property type="entry name" value="GDP-M1P_Guanylyltransferase"/>
    <property type="match status" value="1"/>
</dbReference>
<dbReference type="SUPFAM" id="SSF159283">
    <property type="entry name" value="Guanosine diphospho-D-mannose pyrophosphorylase/mannose-6-phosphate isomerase linker domain"/>
    <property type="match status" value="1"/>
</dbReference>
<dbReference type="InterPro" id="IPR051161">
    <property type="entry name" value="Mannose-6P_isomerase_type2"/>
</dbReference>
<accession>A0AAW8F056</accession>
<dbReference type="InterPro" id="IPR049577">
    <property type="entry name" value="GMPP_N"/>
</dbReference>
<evidence type="ECO:0000313" key="3">
    <source>
        <dbReference type="EMBL" id="MDQ0648978.1"/>
    </source>
</evidence>
<dbReference type="Pfam" id="PF00483">
    <property type="entry name" value="NTP_transferase"/>
    <property type="match status" value="1"/>
</dbReference>
<dbReference type="InterPro" id="IPR054566">
    <property type="entry name" value="ManC/GMP-like_b-helix"/>
</dbReference>
<proteinExistence type="predicted"/>
<dbReference type="AlphaFoldDB" id="A0AAW8F056"/>
<evidence type="ECO:0000259" key="2">
    <source>
        <dbReference type="Pfam" id="PF22640"/>
    </source>
</evidence>
<dbReference type="PANTHER" id="PTHR46390">
    <property type="entry name" value="MANNOSE-1-PHOSPHATE GUANYLYLTRANSFERASE"/>
    <property type="match status" value="1"/>
</dbReference>
<keyword evidence="3" id="KW-0548">Nucleotidyltransferase</keyword>
<comment type="caution">
    <text evidence="3">The sequence shown here is derived from an EMBL/GenBank/DDBJ whole genome shotgun (WGS) entry which is preliminary data.</text>
</comment>
<dbReference type="GO" id="GO:0004475">
    <property type="term" value="F:mannose-1-phosphate guanylyltransferase (GTP) activity"/>
    <property type="evidence" value="ECO:0007669"/>
    <property type="project" value="UniProtKB-EC"/>
</dbReference>
<dbReference type="Gene3D" id="3.90.550.10">
    <property type="entry name" value="Spore Coat Polysaccharide Biosynthesis Protein SpsA, Chain A"/>
    <property type="match status" value="1"/>
</dbReference>
<protein>
    <submittedName>
        <fullName evidence="3">Mannose-1-phosphate guanylyltransferase</fullName>
        <ecNumber evidence="3">2.7.7.13</ecNumber>
    </submittedName>
</protein>
<feature type="domain" description="MannoseP isomerase/GMP-like beta-helix" evidence="2">
    <location>
        <begin position="332"/>
        <end position="378"/>
    </location>
</feature>
<evidence type="ECO:0000259" key="1">
    <source>
        <dbReference type="Pfam" id="PF00483"/>
    </source>
</evidence>
<evidence type="ECO:0000313" key="4">
    <source>
        <dbReference type="Proteomes" id="UP001244427"/>
    </source>
</evidence>
<keyword evidence="4" id="KW-1185">Reference proteome</keyword>
<organism evidence="3 4">
    <name type="scientific">Microbacterium natoriense</name>
    <dbReference type="NCBI Taxonomy" id="284570"/>
    <lineage>
        <taxon>Bacteria</taxon>
        <taxon>Bacillati</taxon>
        <taxon>Actinomycetota</taxon>
        <taxon>Actinomycetes</taxon>
        <taxon>Micrococcales</taxon>
        <taxon>Microbacteriaceae</taxon>
        <taxon>Microbacterium</taxon>
    </lineage>
</organism>
<dbReference type="PANTHER" id="PTHR46390:SF1">
    <property type="entry name" value="MANNOSE-1-PHOSPHATE GUANYLYLTRANSFERASE"/>
    <property type="match status" value="1"/>
</dbReference>
<feature type="domain" description="Nucleotidyl transferase" evidence="1">
    <location>
        <begin position="26"/>
        <end position="310"/>
    </location>
</feature>
<reference evidence="3 4" key="1">
    <citation type="submission" date="2023-07" db="EMBL/GenBank/DDBJ databases">
        <title>Comparative genomics of wheat-associated soil bacteria to identify genetic determinants of phenazine resistance.</title>
        <authorList>
            <person name="Mouncey N."/>
        </authorList>
    </citation>
    <scope>NUCLEOTIDE SEQUENCE [LARGE SCALE GENOMIC DNA]</scope>
    <source>
        <strain evidence="3 4">W4I9-1</strain>
    </source>
</reference>
<dbReference type="EC" id="2.7.7.13" evidence="3"/>
<sequence>MVSRACRHGGAEYSGQVTQPIKDFYAVIPAGGIGSRLWPLSRADAPKFLHDLTGSGHSLLRDTWDRLEPLAGHDRIAVVTGRAHRAAVEEQLPGIPDFNVFLESEPRESAAAIGLAAAILHRRDPDVIIGSFSADHVIRGTRVFEFAVRDAVEVARQGYICTIGITPTEPAVGFGYIKQGEELVVDGAREASLVESFVEKPDLETARSYVADRSYLWNAGMFIAKASVLLEELAENEPELYAGLVELAEAWDDREQRGPAVDRIWPRLKKIAIDYAVAEPAAKRGRLAVVPGHFDWDDVGDFASLTKLINNGRKNDLAVLGPKARVLSDAASGILVSQTSRVISLIGVQDIVVVDTPDALLVTTVEHAQRVKGVVESLKLTGRGDVL</sequence>
<dbReference type="EMBL" id="JAUSXV010000001">
    <property type="protein sequence ID" value="MDQ0648978.1"/>
    <property type="molecule type" value="Genomic_DNA"/>
</dbReference>
<gene>
    <name evidence="3" type="ORF">QFZ53_003174</name>
</gene>
<dbReference type="SUPFAM" id="SSF53448">
    <property type="entry name" value="Nucleotide-diphospho-sugar transferases"/>
    <property type="match status" value="1"/>
</dbReference>
<dbReference type="GO" id="GO:0009298">
    <property type="term" value="P:GDP-mannose biosynthetic process"/>
    <property type="evidence" value="ECO:0007669"/>
    <property type="project" value="TreeGrafter"/>
</dbReference>
<dbReference type="InterPro" id="IPR029044">
    <property type="entry name" value="Nucleotide-diphossugar_trans"/>
</dbReference>
<dbReference type="Proteomes" id="UP001244427">
    <property type="component" value="Unassembled WGS sequence"/>
</dbReference>
<keyword evidence="3" id="KW-0808">Transferase</keyword>
<dbReference type="Pfam" id="PF22640">
    <property type="entry name" value="ManC_GMP_beta-helix"/>
    <property type="match status" value="1"/>
</dbReference>